<evidence type="ECO:0000256" key="1">
    <source>
        <dbReference type="ARBA" id="ARBA00008591"/>
    </source>
</evidence>
<dbReference type="SUPFAM" id="SSF109755">
    <property type="entry name" value="PhoU-like"/>
    <property type="match status" value="1"/>
</dbReference>
<evidence type="ECO:0000313" key="3">
    <source>
        <dbReference type="Proteomes" id="UP000030652"/>
    </source>
</evidence>
<reference evidence="2 3" key="1">
    <citation type="submission" date="2014-10" db="EMBL/GenBank/DDBJ databases">
        <title>Draft genome of anammox bacterium scalindua brodae, obtained using differential coverage binning of sequence data from two enrichment reactors.</title>
        <authorList>
            <person name="Speth D.R."/>
            <person name="Russ L."/>
            <person name="Kartal B."/>
            <person name="Op den Camp H.J."/>
            <person name="Dutilh B.E."/>
            <person name="Jetten M.S."/>
        </authorList>
    </citation>
    <scope>NUCLEOTIDE SEQUENCE [LARGE SCALE GENOMIC DNA]</scope>
    <source>
        <strain evidence="2">RU1</strain>
    </source>
</reference>
<dbReference type="Gene3D" id="1.20.58.220">
    <property type="entry name" value="Phosphate transport system protein phou homolog 2, domain 2"/>
    <property type="match status" value="1"/>
</dbReference>
<dbReference type="Proteomes" id="UP000030652">
    <property type="component" value="Unassembled WGS sequence"/>
</dbReference>
<dbReference type="PANTHER" id="PTHR36536:SF3">
    <property type="entry name" value="UPF0111 PROTEIN HI_1603"/>
    <property type="match status" value="1"/>
</dbReference>
<protein>
    <recommendedName>
        <fullName evidence="4">Pit accessory protein</fullName>
    </recommendedName>
</protein>
<dbReference type="AlphaFoldDB" id="A0A0B0EQ22"/>
<name>A0A0B0EQ22_9BACT</name>
<comment type="caution">
    <text evidence="2">The sequence shown here is derived from an EMBL/GenBank/DDBJ whole genome shotgun (WGS) entry which is preliminary data.</text>
</comment>
<evidence type="ECO:0008006" key="4">
    <source>
        <dbReference type="Google" id="ProtNLM"/>
    </source>
</evidence>
<sequence>MRTFAKLFAKSPFAPLQSHMQDVNGCVIKVKEIFEALEKGDHESVVKIAIEISKQEARADTTKNELRNHLPGGLFLPISKSALLEILSLQDDIADDCEDIGVLLTLKELTLKEVFRDDFRNFLRKNIETYELIRVIIEDFDNLLETSFSGREAERVKSMVNEVALREHEADISQRQLLKNIFKNEDQFTHGELHLWLLILKEIRTLSNTSEKLAHRIRNLLDLE</sequence>
<gene>
    <name evidence="2" type="ORF">SCABRO_01498</name>
</gene>
<dbReference type="EMBL" id="JRYO01000093">
    <property type="protein sequence ID" value="KHE92770.1"/>
    <property type="molecule type" value="Genomic_DNA"/>
</dbReference>
<dbReference type="eggNOG" id="COG1392">
    <property type="taxonomic scope" value="Bacteria"/>
</dbReference>
<evidence type="ECO:0000313" key="2">
    <source>
        <dbReference type="EMBL" id="KHE92770.1"/>
    </source>
</evidence>
<accession>A0A0B0EQ22</accession>
<comment type="similarity">
    <text evidence="1">Belongs to the UPF0111 family.</text>
</comment>
<dbReference type="InterPro" id="IPR038078">
    <property type="entry name" value="PhoU-like_sf"/>
</dbReference>
<dbReference type="PANTHER" id="PTHR36536">
    <property type="entry name" value="UPF0111 PROTEIN HI_1603"/>
    <property type="match status" value="1"/>
</dbReference>
<dbReference type="NCBIfam" id="TIGR00153">
    <property type="entry name" value="TIGR00153 family protein"/>
    <property type="match status" value="1"/>
</dbReference>
<dbReference type="InterPro" id="IPR002727">
    <property type="entry name" value="DUF47"/>
</dbReference>
<dbReference type="Pfam" id="PF01865">
    <property type="entry name" value="PhoU_div"/>
    <property type="match status" value="1"/>
</dbReference>
<proteinExistence type="inferred from homology"/>
<organism evidence="2 3">
    <name type="scientific">Candidatus Scalindua brodae</name>
    <dbReference type="NCBI Taxonomy" id="237368"/>
    <lineage>
        <taxon>Bacteria</taxon>
        <taxon>Pseudomonadati</taxon>
        <taxon>Planctomycetota</taxon>
        <taxon>Candidatus Brocadiia</taxon>
        <taxon>Candidatus Brocadiales</taxon>
        <taxon>Candidatus Scalinduaceae</taxon>
        <taxon>Candidatus Scalindua</taxon>
    </lineage>
</organism>
<dbReference type="InterPro" id="IPR018445">
    <property type="entry name" value="Put_Phosphate_transp_reg"/>
</dbReference>